<dbReference type="AlphaFoldDB" id="A0A9N8WGY7"/>
<dbReference type="InterPro" id="IPR032675">
    <property type="entry name" value="LRR_dom_sf"/>
</dbReference>
<dbReference type="InterPro" id="IPR050216">
    <property type="entry name" value="LRR_domain-containing"/>
</dbReference>
<feature type="region of interest" description="Disordered" evidence="3">
    <location>
        <begin position="63"/>
        <end position="221"/>
    </location>
</feature>
<feature type="compositionally biased region" description="Polar residues" evidence="3">
    <location>
        <begin position="141"/>
        <end position="150"/>
    </location>
</feature>
<dbReference type="Gene3D" id="3.80.10.10">
    <property type="entry name" value="Ribonuclease Inhibitor"/>
    <property type="match status" value="1"/>
</dbReference>
<dbReference type="EMBL" id="CAJVPS010000393">
    <property type="protein sequence ID" value="CAG8482981.1"/>
    <property type="molecule type" value="Genomic_DNA"/>
</dbReference>
<reference evidence="4" key="1">
    <citation type="submission" date="2021-06" db="EMBL/GenBank/DDBJ databases">
        <authorList>
            <person name="Kallberg Y."/>
            <person name="Tangrot J."/>
            <person name="Rosling A."/>
        </authorList>
    </citation>
    <scope>NUCLEOTIDE SEQUENCE</scope>
    <source>
        <strain evidence="4">FL130A</strain>
    </source>
</reference>
<proteinExistence type="predicted"/>
<dbReference type="PANTHER" id="PTHR48051:SF1">
    <property type="entry name" value="RAS SUPPRESSOR PROTEIN 1"/>
    <property type="match status" value="1"/>
</dbReference>
<gene>
    <name evidence="4" type="ORF">ALEPTO_LOCUS2586</name>
</gene>
<feature type="compositionally biased region" description="Basic residues" evidence="3">
    <location>
        <begin position="94"/>
        <end position="109"/>
    </location>
</feature>
<comment type="caution">
    <text evidence="4">The sequence shown here is derived from an EMBL/GenBank/DDBJ whole genome shotgun (WGS) entry which is preliminary data.</text>
</comment>
<feature type="region of interest" description="Disordered" evidence="3">
    <location>
        <begin position="334"/>
        <end position="370"/>
    </location>
</feature>
<feature type="compositionally biased region" description="Polar residues" evidence="3">
    <location>
        <begin position="175"/>
        <end position="199"/>
    </location>
</feature>
<evidence type="ECO:0000256" key="1">
    <source>
        <dbReference type="ARBA" id="ARBA00022614"/>
    </source>
</evidence>
<dbReference type="OrthoDB" id="660555at2759"/>
<organism evidence="4 5">
    <name type="scientific">Ambispora leptoticha</name>
    <dbReference type="NCBI Taxonomy" id="144679"/>
    <lineage>
        <taxon>Eukaryota</taxon>
        <taxon>Fungi</taxon>
        <taxon>Fungi incertae sedis</taxon>
        <taxon>Mucoromycota</taxon>
        <taxon>Glomeromycotina</taxon>
        <taxon>Glomeromycetes</taxon>
        <taxon>Archaeosporales</taxon>
        <taxon>Ambisporaceae</taxon>
        <taxon>Ambispora</taxon>
    </lineage>
</organism>
<feature type="compositionally biased region" description="Polar residues" evidence="3">
    <location>
        <begin position="212"/>
        <end position="221"/>
    </location>
</feature>
<feature type="compositionally biased region" description="Polar residues" evidence="3">
    <location>
        <begin position="115"/>
        <end position="128"/>
    </location>
</feature>
<feature type="compositionally biased region" description="Low complexity" evidence="3">
    <location>
        <begin position="334"/>
        <end position="350"/>
    </location>
</feature>
<dbReference type="SUPFAM" id="SSF52058">
    <property type="entry name" value="L domain-like"/>
    <property type="match status" value="1"/>
</dbReference>
<protein>
    <submittedName>
        <fullName evidence="4">6521_t:CDS:1</fullName>
    </submittedName>
</protein>
<feature type="compositionally biased region" description="Basic and acidic residues" evidence="3">
    <location>
        <begin position="64"/>
        <end position="90"/>
    </location>
</feature>
<sequence length="626" mass="70289">MGYCTSTFEPPEVAPKRNEYMFHHQRINNVTSNNGAKVFACANCNRKYQGKNARSILRRHLKEKHGIEAPRGTRWDNDPNRPKTDEERRQRMLQSKRKWAQKARARKNALKATSAVPQTSNPSTPIRTDNNDENIDKSTPKESPTTTRAASQLLFLKTSSLPSSSATTTSDEESPQTPSPTDNFFFNDNITLDTAMTGETENDDENNIVIPASNNTSTTLPSIDSLTSISPVVDPCLLIHTTAHTTNAYALPPPPTMIPRPHTPIMGNRFLQTQRSSPCHYVVTQQKSIFYGNFVDGTRQQAKHSNTTFSINTPFLPTTNFTLLSSLSHENQSSQFSSPFPTSSLLKSSKNPVNDEANQHTDATANNNTSRARKIIQSTIENGYHLVDLSHLQLRELPIELAELRYHVVLDSQTGVSNKSLKLFLASNNLCSLPGWLWDMNNLKVLSLRNNKLRELPPEISLLSNLVELSVGNNQLSYLPSEILRLPNLDILNIDPNPFLVPSTSIVSLSSKPFLLETHHRHHRQQLVIHQSVQPASLLDLVARQCASLNLIPENPNKPELPVHLLNRVLHARKVNKCAGCYKTFLEPSIEIVIWKDFLLDNTCVPLLVRLCSIKCWKHNLELIDV</sequence>
<feature type="compositionally biased region" description="Polar residues" evidence="3">
    <location>
        <begin position="360"/>
        <end position="370"/>
    </location>
</feature>
<evidence type="ECO:0000256" key="3">
    <source>
        <dbReference type="SAM" id="MobiDB-lite"/>
    </source>
</evidence>
<keyword evidence="2" id="KW-0677">Repeat</keyword>
<dbReference type="PANTHER" id="PTHR48051">
    <property type="match status" value="1"/>
</dbReference>
<keyword evidence="1" id="KW-0433">Leucine-rich repeat</keyword>
<dbReference type="GO" id="GO:0005737">
    <property type="term" value="C:cytoplasm"/>
    <property type="evidence" value="ECO:0007669"/>
    <property type="project" value="TreeGrafter"/>
</dbReference>
<evidence type="ECO:0000313" key="5">
    <source>
        <dbReference type="Proteomes" id="UP000789508"/>
    </source>
</evidence>
<dbReference type="InterPro" id="IPR003591">
    <property type="entry name" value="Leu-rich_rpt_typical-subtyp"/>
</dbReference>
<dbReference type="PROSITE" id="PS51450">
    <property type="entry name" value="LRR"/>
    <property type="match status" value="1"/>
</dbReference>
<evidence type="ECO:0000256" key="2">
    <source>
        <dbReference type="ARBA" id="ARBA00022737"/>
    </source>
</evidence>
<name>A0A9N8WGY7_9GLOM</name>
<evidence type="ECO:0000313" key="4">
    <source>
        <dbReference type="EMBL" id="CAG8482981.1"/>
    </source>
</evidence>
<feature type="compositionally biased region" description="Low complexity" evidence="3">
    <location>
        <begin position="153"/>
        <end position="169"/>
    </location>
</feature>
<dbReference type="InterPro" id="IPR001611">
    <property type="entry name" value="Leu-rich_rpt"/>
</dbReference>
<keyword evidence="5" id="KW-1185">Reference proteome</keyword>
<dbReference type="SMART" id="SM00369">
    <property type="entry name" value="LRR_TYP"/>
    <property type="match status" value="2"/>
</dbReference>
<dbReference type="Proteomes" id="UP000789508">
    <property type="component" value="Unassembled WGS sequence"/>
</dbReference>
<accession>A0A9N8WGY7</accession>